<reference evidence="2 3" key="1">
    <citation type="submission" date="2019-11" db="EMBL/GenBank/DDBJ databases">
        <title>Spirosoma endbachense sp. nov., isolated from a natural salt meadow.</title>
        <authorList>
            <person name="Rojas J."/>
            <person name="Ambika Manirajan B."/>
            <person name="Ratering S."/>
            <person name="Suarez C."/>
            <person name="Geissler-Plaum R."/>
            <person name="Schnell S."/>
        </authorList>
    </citation>
    <scope>NUCLEOTIDE SEQUENCE [LARGE SCALE GENOMIC DNA]</scope>
    <source>
        <strain evidence="2 3">I-24</strain>
    </source>
</reference>
<keyword evidence="1" id="KW-0472">Membrane</keyword>
<dbReference type="CDD" id="cd21809">
    <property type="entry name" value="ABC-2_lan_permease-like"/>
    <property type="match status" value="1"/>
</dbReference>
<gene>
    <name evidence="2" type="ORF">GJR95_10240</name>
</gene>
<dbReference type="KEGG" id="senf:GJR95_10240"/>
<protein>
    <recommendedName>
        <fullName evidence="4">ABC transporter permease</fullName>
    </recommendedName>
</protein>
<sequence>MLMLPMYSSLQSALVTALEHLANAWKYIYSLPIPKWSIYFSKLFFFVGLFFISSLALIECAELAGWLLNWLKLELKIDSSADPWFLVRNVLKTFLIGLGTTAIQFYLSFRFRNFIVPEALGVFISLIGIVIKSWEYSYVSPYLWVYLAIRDHIYETKWLNSYVWAGLLTFAVVAIGGLIATYRRDID</sequence>
<feature type="transmembrane region" description="Helical" evidence="1">
    <location>
        <begin position="43"/>
        <end position="68"/>
    </location>
</feature>
<feature type="transmembrane region" description="Helical" evidence="1">
    <location>
        <begin position="119"/>
        <end position="149"/>
    </location>
</feature>
<dbReference type="AlphaFoldDB" id="A0A6P1VRP4"/>
<keyword evidence="1" id="KW-1133">Transmembrane helix</keyword>
<evidence type="ECO:0000313" key="2">
    <source>
        <dbReference type="EMBL" id="QHV95365.1"/>
    </source>
</evidence>
<proteinExistence type="predicted"/>
<evidence type="ECO:0000256" key="1">
    <source>
        <dbReference type="SAM" id="Phobius"/>
    </source>
</evidence>
<organism evidence="2 3">
    <name type="scientific">Spirosoma endbachense</name>
    <dbReference type="NCBI Taxonomy" id="2666025"/>
    <lineage>
        <taxon>Bacteria</taxon>
        <taxon>Pseudomonadati</taxon>
        <taxon>Bacteroidota</taxon>
        <taxon>Cytophagia</taxon>
        <taxon>Cytophagales</taxon>
        <taxon>Cytophagaceae</taxon>
        <taxon>Spirosoma</taxon>
    </lineage>
</organism>
<name>A0A6P1VRP4_9BACT</name>
<keyword evidence="3" id="KW-1185">Reference proteome</keyword>
<keyword evidence="1" id="KW-0812">Transmembrane</keyword>
<dbReference type="RefSeq" id="WP_162385777.1">
    <property type="nucleotide sequence ID" value="NZ_CP045997.1"/>
</dbReference>
<dbReference type="Pfam" id="PF12730">
    <property type="entry name" value="ABC2_membrane_4"/>
    <property type="match status" value="1"/>
</dbReference>
<evidence type="ECO:0000313" key="3">
    <source>
        <dbReference type="Proteomes" id="UP000464577"/>
    </source>
</evidence>
<accession>A0A6P1VRP4</accession>
<dbReference type="Proteomes" id="UP000464577">
    <property type="component" value="Chromosome"/>
</dbReference>
<feature type="transmembrane region" description="Helical" evidence="1">
    <location>
        <begin position="161"/>
        <end position="182"/>
    </location>
</feature>
<feature type="transmembrane region" description="Helical" evidence="1">
    <location>
        <begin position="89"/>
        <end position="107"/>
    </location>
</feature>
<evidence type="ECO:0008006" key="4">
    <source>
        <dbReference type="Google" id="ProtNLM"/>
    </source>
</evidence>
<dbReference type="EMBL" id="CP045997">
    <property type="protein sequence ID" value="QHV95365.1"/>
    <property type="molecule type" value="Genomic_DNA"/>
</dbReference>